<dbReference type="Pfam" id="PF05354">
    <property type="entry name" value="Phage_attach"/>
    <property type="match status" value="1"/>
</dbReference>
<organism evidence="1 2">
    <name type="scientific">Bosea minatitlanensis</name>
    <dbReference type="NCBI Taxonomy" id="128782"/>
    <lineage>
        <taxon>Bacteria</taxon>
        <taxon>Pseudomonadati</taxon>
        <taxon>Pseudomonadota</taxon>
        <taxon>Alphaproteobacteria</taxon>
        <taxon>Hyphomicrobiales</taxon>
        <taxon>Boseaceae</taxon>
        <taxon>Bosea</taxon>
    </lineage>
</organism>
<comment type="caution">
    <text evidence="1">The sequence shown here is derived from an EMBL/GenBank/DDBJ whole genome shotgun (WGS) entry which is preliminary data.</text>
</comment>
<sequence length="104" mass="11070">MEAFRAAIDTLFTDPNLTETAHWKAGGIGSEVAVPVIPKAPDASDSFGDTRVVLPTVVLDVRKSDILAPAEGDLVEIGASTFKVIGTPMIDRLGMIWACEMVEL</sequence>
<dbReference type="RefSeq" id="WP_158445341.1">
    <property type="nucleotide sequence ID" value="NZ_JAOAOS010000008.1"/>
</dbReference>
<accession>A0ABW0F7X2</accession>
<gene>
    <name evidence="1" type="ORF">ACFPK2_19035</name>
</gene>
<name>A0ABW0F7X2_9HYPH</name>
<evidence type="ECO:0000313" key="1">
    <source>
        <dbReference type="EMBL" id="MFC5295091.1"/>
    </source>
</evidence>
<dbReference type="InterPro" id="IPR008018">
    <property type="entry name" value="Phage_tail_attach_FII"/>
</dbReference>
<dbReference type="Proteomes" id="UP001595976">
    <property type="component" value="Unassembled WGS sequence"/>
</dbReference>
<keyword evidence="2" id="KW-1185">Reference proteome</keyword>
<protein>
    <submittedName>
        <fullName evidence="1">Uncharacterized protein</fullName>
    </submittedName>
</protein>
<evidence type="ECO:0000313" key="2">
    <source>
        <dbReference type="Proteomes" id="UP001595976"/>
    </source>
</evidence>
<proteinExistence type="predicted"/>
<reference evidence="2" key="1">
    <citation type="journal article" date="2019" name="Int. J. Syst. Evol. Microbiol.">
        <title>The Global Catalogue of Microorganisms (GCM) 10K type strain sequencing project: providing services to taxonomists for standard genome sequencing and annotation.</title>
        <authorList>
            <consortium name="The Broad Institute Genomics Platform"/>
            <consortium name="The Broad Institute Genome Sequencing Center for Infectious Disease"/>
            <person name="Wu L."/>
            <person name="Ma J."/>
        </authorList>
    </citation>
    <scope>NUCLEOTIDE SEQUENCE [LARGE SCALE GENOMIC DNA]</scope>
    <source>
        <strain evidence="2">CGMCC 1.15643</strain>
    </source>
</reference>
<dbReference type="EMBL" id="JBHSLI010000008">
    <property type="protein sequence ID" value="MFC5295091.1"/>
    <property type="molecule type" value="Genomic_DNA"/>
</dbReference>